<evidence type="ECO:0000313" key="2">
    <source>
        <dbReference type="Proteomes" id="UP001055879"/>
    </source>
</evidence>
<protein>
    <submittedName>
        <fullName evidence="1">Uncharacterized protein</fullName>
    </submittedName>
</protein>
<dbReference type="Proteomes" id="UP001055879">
    <property type="component" value="Linkage Group LG02"/>
</dbReference>
<comment type="caution">
    <text evidence="1">The sequence shown here is derived from an EMBL/GenBank/DDBJ whole genome shotgun (WGS) entry which is preliminary data.</text>
</comment>
<name>A0ACB9EIH9_ARCLA</name>
<gene>
    <name evidence="1" type="ORF">L6452_05818</name>
</gene>
<dbReference type="EMBL" id="CM042048">
    <property type="protein sequence ID" value="KAI3758262.1"/>
    <property type="molecule type" value="Genomic_DNA"/>
</dbReference>
<accession>A0ACB9EIH9</accession>
<reference evidence="2" key="1">
    <citation type="journal article" date="2022" name="Mol. Ecol. Resour.">
        <title>The genomes of chicory, endive, great burdock and yacon provide insights into Asteraceae palaeo-polyploidization history and plant inulin production.</title>
        <authorList>
            <person name="Fan W."/>
            <person name="Wang S."/>
            <person name="Wang H."/>
            <person name="Wang A."/>
            <person name="Jiang F."/>
            <person name="Liu H."/>
            <person name="Zhao H."/>
            <person name="Xu D."/>
            <person name="Zhang Y."/>
        </authorList>
    </citation>
    <scope>NUCLEOTIDE SEQUENCE [LARGE SCALE GENOMIC DNA]</scope>
    <source>
        <strain evidence="2">cv. Niubang</strain>
    </source>
</reference>
<sequence length="105" mass="11484">MVLVKEIKEEDSMGDFGYLLFSLRTLNLRVWGKIRIPWESLGIAFETNDFGVDPGRPGRRQPVGTEKDTGGGRVSMIRESSGGKDTQGGQAPMIRESAGDPSADR</sequence>
<proteinExistence type="predicted"/>
<keyword evidence="2" id="KW-1185">Reference proteome</keyword>
<evidence type="ECO:0000313" key="1">
    <source>
        <dbReference type="EMBL" id="KAI3758262.1"/>
    </source>
</evidence>
<organism evidence="1 2">
    <name type="scientific">Arctium lappa</name>
    <name type="common">Greater burdock</name>
    <name type="synonym">Lappa major</name>
    <dbReference type="NCBI Taxonomy" id="4217"/>
    <lineage>
        <taxon>Eukaryota</taxon>
        <taxon>Viridiplantae</taxon>
        <taxon>Streptophyta</taxon>
        <taxon>Embryophyta</taxon>
        <taxon>Tracheophyta</taxon>
        <taxon>Spermatophyta</taxon>
        <taxon>Magnoliopsida</taxon>
        <taxon>eudicotyledons</taxon>
        <taxon>Gunneridae</taxon>
        <taxon>Pentapetalae</taxon>
        <taxon>asterids</taxon>
        <taxon>campanulids</taxon>
        <taxon>Asterales</taxon>
        <taxon>Asteraceae</taxon>
        <taxon>Carduoideae</taxon>
        <taxon>Cardueae</taxon>
        <taxon>Arctiinae</taxon>
        <taxon>Arctium</taxon>
    </lineage>
</organism>
<reference evidence="1 2" key="2">
    <citation type="journal article" date="2022" name="Mol. Ecol. Resour.">
        <title>The genomes of chicory, endive, great burdock and yacon provide insights into Asteraceae paleo-polyploidization history and plant inulin production.</title>
        <authorList>
            <person name="Fan W."/>
            <person name="Wang S."/>
            <person name="Wang H."/>
            <person name="Wang A."/>
            <person name="Jiang F."/>
            <person name="Liu H."/>
            <person name="Zhao H."/>
            <person name="Xu D."/>
            <person name="Zhang Y."/>
        </authorList>
    </citation>
    <scope>NUCLEOTIDE SEQUENCE [LARGE SCALE GENOMIC DNA]</scope>
    <source>
        <strain evidence="2">cv. Niubang</strain>
    </source>
</reference>